<feature type="transmembrane region" description="Helical" evidence="8">
    <location>
        <begin position="82"/>
        <end position="106"/>
    </location>
</feature>
<dbReference type="Proteomes" id="UP000007652">
    <property type="component" value="Unassembled WGS sequence"/>
</dbReference>
<evidence type="ECO:0000313" key="9">
    <source>
        <dbReference type="EMBL" id="CCJ33678.1"/>
    </source>
</evidence>
<comment type="subcellular location">
    <subcellularLocation>
        <location evidence="1">Membrane</location>
        <topology evidence="1">Multi-pass membrane protein</topology>
    </subcellularLocation>
</comment>
<feature type="transmembrane region" description="Helical" evidence="8">
    <location>
        <begin position="300"/>
        <end position="319"/>
    </location>
</feature>
<dbReference type="InterPro" id="IPR004761">
    <property type="entry name" value="Spore_GerAB"/>
</dbReference>
<evidence type="ECO:0000313" key="10">
    <source>
        <dbReference type="Proteomes" id="UP000007652"/>
    </source>
</evidence>
<feature type="transmembrane region" description="Helical" evidence="8">
    <location>
        <begin position="334"/>
        <end position="352"/>
    </location>
</feature>
<dbReference type="NCBIfam" id="TIGR00912">
    <property type="entry name" value="2A0309"/>
    <property type="match status" value="1"/>
</dbReference>
<evidence type="ECO:0000256" key="7">
    <source>
        <dbReference type="ARBA" id="ARBA00023136"/>
    </source>
</evidence>
<evidence type="ECO:0000256" key="5">
    <source>
        <dbReference type="ARBA" id="ARBA00022692"/>
    </source>
</evidence>
<dbReference type="Pfam" id="PF03845">
    <property type="entry name" value="Spore_permease"/>
    <property type="match status" value="1"/>
</dbReference>
<dbReference type="RefSeq" id="WP_008908942.1">
    <property type="nucleotide sequence ID" value="NZ_CAKP01000082.1"/>
</dbReference>
<organism evidence="9 10">
    <name type="scientific">Caloramator australicus RC3</name>
    <dbReference type="NCBI Taxonomy" id="857293"/>
    <lineage>
        <taxon>Bacteria</taxon>
        <taxon>Bacillati</taxon>
        <taxon>Bacillota</taxon>
        <taxon>Clostridia</taxon>
        <taxon>Eubacteriales</taxon>
        <taxon>Clostridiaceae</taxon>
        <taxon>Caloramator</taxon>
    </lineage>
</organism>
<name>I7KUR2_9CLOT</name>
<keyword evidence="3" id="KW-0813">Transport</keyword>
<dbReference type="EMBL" id="CAKP01000082">
    <property type="protein sequence ID" value="CCJ33678.1"/>
    <property type="molecule type" value="Genomic_DNA"/>
</dbReference>
<dbReference type="PANTHER" id="PTHR34975:SF2">
    <property type="entry name" value="SPORE GERMINATION PROTEIN A2"/>
    <property type="match status" value="1"/>
</dbReference>
<dbReference type="PANTHER" id="PTHR34975">
    <property type="entry name" value="SPORE GERMINATION PROTEIN A2"/>
    <property type="match status" value="1"/>
</dbReference>
<evidence type="ECO:0000256" key="4">
    <source>
        <dbReference type="ARBA" id="ARBA00022544"/>
    </source>
</evidence>
<dbReference type="AlphaFoldDB" id="I7KUR2"/>
<feature type="transmembrane region" description="Helical" evidence="8">
    <location>
        <begin position="268"/>
        <end position="288"/>
    </location>
</feature>
<evidence type="ECO:0000256" key="6">
    <source>
        <dbReference type="ARBA" id="ARBA00022989"/>
    </source>
</evidence>
<feature type="transmembrane region" description="Helical" evidence="8">
    <location>
        <begin position="118"/>
        <end position="139"/>
    </location>
</feature>
<gene>
    <name evidence="9" type="ORF">CAAU_1594</name>
</gene>
<keyword evidence="6 8" id="KW-1133">Transmembrane helix</keyword>
<feature type="transmembrane region" description="Helical" evidence="8">
    <location>
        <begin position="218"/>
        <end position="242"/>
    </location>
</feature>
<keyword evidence="5 8" id="KW-0812">Transmembrane</keyword>
<dbReference type="OrthoDB" id="1931502at2"/>
<evidence type="ECO:0000256" key="2">
    <source>
        <dbReference type="ARBA" id="ARBA00007998"/>
    </source>
</evidence>
<dbReference type="GO" id="GO:0016020">
    <property type="term" value="C:membrane"/>
    <property type="evidence" value="ECO:0007669"/>
    <property type="project" value="UniProtKB-SubCell"/>
</dbReference>
<keyword evidence="7 8" id="KW-0472">Membrane</keyword>
<proteinExistence type="inferred from homology"/>
<comment type="similarity">
    <text evidence="2">Belongs to the amino acid-polyamine-organocation (APC) superfamily. Spore germination protein (SGP) (TC 2.A.3.9) family.</text>
</comment>
<evidence type="ECO:0000256" key="3">
    <source>
        <dbReference type="ARBA" id="ARBA00022448"/>
    </source>
</evidence>
<dbReference type="Gene3D" id="1.20.1740.10">
    <property type="entry name" value="Amino acid/polyamine transporter I"/>
    <property type="match status" value="1"/>
</dbReference>
<feature type="transmembrane region" description="Helical" evidence="8">
    <location>
        <begin position="42"/>
        <end position="62"/>
    </location>
</feature>
<accession>I7KUR2</accession>
<keyword evidence="4" id="KW-0309">Germination</keyword>
<evidence type="ECO:0000256" key="8">
    <source>
        <dbReference type="SAM" id="Phobius"/>
    </source>
</evidence>
<evidence type="ECO:0000256" key="1">
    <source>
        <dbReference type="ARBA" id="ARBA00004141"/>
    </source>
</evidence>
<dbReference type="STRING" id="857293.CAAU_1594"/>
<feature type="transmembrane region" description="Helical" evidence="8">
    <location>
        <begin position="185"/>
        <end position="206"/>
    </location>
</feature>
<keyword evidence="10" id="KW-1185">Reference proteome</keyword>
<dbReference type="eggNOG" id="COG0531">
    <property type="taxonomic scope" value="Bacteria"/>
</dbReference>
<reference evidence="9 10" key="1">
    <citation type="journal article" date="2011" name="J. Bacteriol.">
        <title>Draft genome sequence of Caloramator australicus strain RC3T, a thermoanaerobe from the Great Artesian Basin of Australia.</title>
        <authorList>
            <person name="Ogg C.D."/>
            <person name="Patel B.K.C."/>
        </authorList>
    </citation>
    <scope>NUCLEOTIDE SEQUENCE [LARGE SCALE GENOMIC DNA]</scope>
    <source>
        <strain evidence="9 10">RC3</strain>
    </source>
</reference>
<feature type="transmembrane region" description="Helical" evidence="8">
    <location>
        <begin position="12"/>
        <end position="30"/>
    </location>
</feature>
<sequence>MFKINNQITRNQYMFIIQNSIIGVGILSLASGVCKVAKQSGWISVLVAGIYPIYICIVAALIYRNTNYNEFLETNKRIWGKFLAYIFTIFFFINFIFFSSFVLSGFANVLVFTTTKFLSPHTIIVITVILTYFTINYGLTNIGRLSELLFYLTILILIIPFYFINKGHITNLLPLFDDVSSIFKAVPETFFAYSGVEISLLIIPYVTDFKKVLSSGVIGSLITIFIYTLTVLLTINYCGHILTSKLQYPLLYLVAGADLPVLSNFEPLFIFLWGNKIFQTLAVGGYGLSYTLSKIIKKSYNRCCLYSCLIIMFVSSMLVPEHTRTMVIDKVEPYLVGFILVYSTLTLILSYFKGGKTFEKN</sequence>
<feature type="transmembrane region" description="Helical" evidence="8">
    <location>
        <begin position="148"/>
        <end position="165"/>
    </location>
</feature>
<dbReference type="GO" id="GO:0009847">
    <property type="term" value="P:spore germination"/>
    <property type="evidence" value="ECO:0007669"/>
    <property type="project" value="InterPro"/>
</dbReference>
<comment type="caution">
    <text evidence="9">The sequence shown here is derived from an EMBL/GenBank/DDBJ whole genome shotgun (WGS) entry which is preliminary data.</text>
</comment>
<protein>
    <submittedName>
        <fullName evidence="9">Spore germination protein</fullName>
    </submittedName>
</protein>